<dbReference type="GO" id="GO:0031123">
    <property type="term" value="P:RNA 3'-end processing"/>
    <property type="evidence" value="ECO:0007669"/>
    <property type="project" value="TreeGrafter"/>
</dbReference>
<feature type="compositionally biased region" description="Basic and acidic residues" evidence="11">
    <location>
        <begin position="110"/>
        <end position="129"/>
    </location>
</feature>
<gene>
    <name evidence="14" type="ORF">ZIOFF_026281</name>
</gene>
<feature type="compositionally biased region" description="Polar residues" evidence="11">
    <location>
        <begin position="272"/>
        <end position="286"/>
    </location>
</feature>
<dbReference type="GO" id="GO:0005737">
    <property type="term" value="C:cytoplasm"/>
    <property type="evidence" value="ECO:0007669"/>
    <property type="project" value="UniProtKB-SubCell"/>
</dbReference>
<keyword evidence="15" id="KW-1185">Reference proteome</keyword>
<proteinExistence type="inferred from homology"/>
<evidence type="ECO:0000256" key="11">
    <source>
        <dbReference type="SAM" id="MobiDB-lite"/>
    </source>
</evidence>
<comment type="catalytic activity">
    <reaction evidence="10">
        <text>RNA(n) + UTP = RNA(n)-3'-uridine ribonucleotide + diphosphate</text>
        <dbReference type="Rhea" id="RHEA:14785"/>
        <dbReference type="Rhea" id="RHEA-COMP:14527"/>
        <dbReference type="Rhea" id="RHEA-COMP:17348"/>
        <dbReference type="ChEBI" id="CHEBI:33019"/>
        <dbReference type="ChEBI" id="CHEBI:46398"/>
        <dbReference type="ChEBI" id="CHEBI:140395"/>
        <dbReference type="ChEBI" id="CHEBI:173116"/>
        <dbReference type="EC" id="2.7.7.52"/>
    </reaction>
</comment>
<feature type="region of interest" description="Disordered" evidence="11">
    <location>
        <begin position="62"/>
        <end position="217"/>
    </location>
</feature>
<evidence type="ECO:0000256" key="3">
    <source>
        <dbReference type="ARBA" id="ARBA00004496"/>
    </source>
</evidence>
<feature type="region of interest" description="Disordered" evidence="11">
    <location>
        <begin position="1"/>
        <end position="39"/>
    </location>
</feature>
<dbReference type="EC" id="2.7.7.52" evidence="5"/>
<dbReference type="GO" id="GO:0061157">
    <property type="term" value="P:mRNA destabilization"/>
    <property type="evidence" value="ECO:0007669"/>
    <property type="project" value="UniProtKB-ARBA"/>
</dbReference>
<comment type="cofactor">
    <cofactor evidence="2">
        <name>Mg(2+)</name>
        <dbReference type="ChEBI" id="CHEBI:18420"/>
    </cofactor>
</comment>
<dbReference type="Proteomes" id="UP000734854">
    <property type="component" value="Unassembled WGS sequence"/>
</dbReference>
<sequence length="724" mass="81949">MAGVGDSSGDGAGGASSDRSFGRHILRHPALADPQASPLANPPLSFHLLLHKLIPLPCHEVPVEDPRPPPPPPQNPVVEVKERPVFRVPIPHDLPPGPWEPEDILPPRPPNDDSRESEECRKGFDDRNDSLVSAPTVRRPSRPNRYEKTSRNSLNSLGEQRLRGNGRPGYGNDTPSDNPRSDLWHGYPKINAGDGPSGYRRQHKTYATGDQHQRKHMDLGHSPHALRWKPKTNEQRQPQALVEKKKGKAEWVAVTRMQCVNRNSEVGERSQQELTDGGWQTVSGNDPDQIEFVSNFDKLEIEESDVDLKTPKDFEDWSSSGYEPVSGEGKENLSSEDGGDGQEDILPNEHTDSLTLQGDPAQTRINRRPPTPLAKFDGSKPLRRKQRSRHGMKHRGIECRPDIETLSPGFVSVYESLLPSDVEKENQNLLLKSLTVIINKEWPNVKLHLYGSCANSFGFSNSDVDICLSIDECESKHDMLLKLADILQSENYQDVEAITNARVPIVKMTDPSTGICCDICINNLLAVANTKLLRDYAKIDNRLHQLAYIVKHWARSREMNNTFEGTLSSYAYVLLCINFLQLRRPAILPCLQEMELTYMLTVEDTDCAYFDQVDELHNFGSLNDESLAELVWGFFHYWAFAHNYTRDVISVRTGCIISKKIKNWTRRIGNDRHLLCIEDPFETSHDLGRHVDRCSIDMLRSEFKRAASVLQYDQIPFVSLFERE</sequence>
<evidence type="ECO:0000256" key="1">
    <source>
        <dbReference type="ARBA" id="ARBA00001936"/>
    </source>
</evidence>
<comment type="caution">
    <text evidence="14">The sequence shown here is derived from an EMBL/GenBank/DDBJ whole genome shotgun (WGS) entry which is preliminary data.</text>
</comment>
<evidence type="ECO:0000259" key="12">
    <source>
        <dbReference type="Pfam" id="PF03828"/>
    </source>
</evidence>
<protein>
    <recommendedName>
        <fullName evidence="5">RNA uridylyltransferase</fullName>
        <ecNumber evidence="5">2.7.7.52</ecNumber>
    </recommendedName>
</protein>
<dbReference type="PANTHER" id="PTHR12271:SF40">
    <property type="entry name" value="POLY(A) RNA POLYMERASE GLD2"/>
    <property type="match status" value="1"/>
</dbReference>
<dbReference type="Pfam" id="PF03828">
    <property type="entry name" value="PAP_assoc"/>
    <property type="match status" value="1"/>
</dbReference>
<dbReference type="GO" id="GO:0000956">
    <property type="term" value="P:nuclear-transcribed mRNA catabolic process"/>
    <property type="evidence" value="ECO:0007669"/>
    <property type="project" value="UniProtKB-ARBA"/>
</dbReference>
<feature type="region of interest" description="Disordered" evidence="11">
    <location>
        <begin position="262"/>
        <end position="288"/>
    </location>
</feature>
<evidence type="ECO:0000313" key="15">
    <source>
        <dbReference type="Proteomes" id="UP000734854"/>
    </source>
</evidence>
<comment type="subcellular location">
    <subcellularLocation>
        <location evidence="3">Cytoplasm</location>
    </subcellularLocation>
</comment>
<feature type="compositionally biased region" description="Gly residues" evidence="11">
    <location>
        <begin position="1"/>
        <end position="14"/>
    </location>
</feature>
<keyword evidence="7" id="KW-0808">Transferase</keyword>
<dbReference type="FunFam" id="3.30.460.10:FF:000067">
    <property type="entry name" value="Terminal uridylyltransferase cid1"/>
    <property type="match status" value="1"/>
</dbReference>
<name>A0A8J5GYT9_ZINOF</name>
<reference evidence="14 15" key="1">
    <citation type="submission" date="2020-08" db="EMBL/GenBank/DDBJ databases">
        <title>Plant Genome Project.</title>
        <authorList>
            <person name="Zhang R.-G."/>
        </authorList>
    </citation>
    <scope>NUCLEOTIDE SEQUENCE [LARGE SCALE GENOMIC DNA]</scope>
    <source>
        <tissue evidence="14">Rhizome</tissue>
    </source>
</reference>
<dbReference type="CDD" id="cd05402">
    <property type="entry name" value="NT_PAP_TUTase"/>
    <property type="match status" value="1"/>
</dbReference>
<dbReference type="Pfam" id="PF22600">
    <property type="entry name" value="MTPAP-like_central"/>
    <property type="match status" value="1"/>
</dbReference>
<comment type="similarity">
    <text evidence="4">Belongs to the DNA polymerase type-B-like family.</text>
</comment>
<dbReference type="GO" id="GO:0046872">
    <property type="term" value="F:metal ion binding"/>
    <property type="evidence" value="ECO:0007669"/>
    <property type="project" value="UniProtKB-KW"/>
</dbReference>
<feature type="region of interest" description="Disordered" evidence="11">
    <location>
        <begin position="307"/>
        <end position="397"/>
    </location>
</feature>
<evidence type="ECO:0000256" key="4">
    <source>
        <dbReference type="ARBA" id="ARBA00008593"/>
    </source>
</evidence>
<evidence type="ECO:0000256" key="6">
    <source>
        <dbReference type="ARBA" id="ARBA00022490"/>
    </source>
</evidence>
<feature type="domain" description="PAP-associated" evidence="12">
    <location>
        <begin position="626"/>
        <end position="685"/>
    </location>
</feature>
<evidence type="ECO:0000256" key="10">
    <source>
        <dbReference type="ARBA" id="ARBA00049105"/>
    </source>
</evidence>
<dbReference type="AlphaFoldDB" id="A0A8J5GYT9"/>
<comment type="cofactor">
    <cofactor evidence="1">
        <name>Mn(2+)</name>
        <dbReference type="ChEBI" id="CHEBI:29035"/>
    </cofactor>
</comment>
<dbReference type="GO" id="GO:0050265">
    <property type="term" value="F:RNA uridylyltransferase activity"/>
    <property type="evidence" value="ECO:0007669"/>
    <property type="project" value="UniProtKB-EC"/>
</dbReference>
<organism evidence="14 15">
    <name type="scientific">Zingiber officinale</name>
    <name type="common">Ginger</name>
    <name type="synonym">Amomum zingiber</name>
    <dbReference type="NCBI Taxonomy" id="94328"/>
    <lineage>
        <taxon>Eukaryota</taxon>
        <taxon>Viridiplantae</taxon>
        <taxon>Streptophyta</taxon>
        <taxon>Embryophyta</taxon>
        <taxon>Tracheophyta</taxon>
        <taxon>Spermatophyta</taxon>
        <taxon>Magnoliopsida</taxon>
        <taxon>Liliopsida</taxon>
        <taxon>Zingiberales</taxon>
        <taxon>Zingiberaceae</taxon>
        <taxon>Zingiber</taxon>
    </lineage>
</organism>
<keyword evidence="9" id="KW-0460">Magnesium</keyword>
<evidence type="ECO:0000256" key="7">
    <source>
        <dbReference type="ARBA" id="ARBA00022679"/>
    </source>
</evidence>
<keyword evidence="6" id="KW-0963">Cytoplasm</keyword>
<evidence type="ECO:0000256" key="8">
    <source>
        <dbReference type="ARBA" id="ARBA00022723"/>
    </source>
</evidence>
<dbReference type="InterPro" id="IPR002058">
    <property type="entry name" value="PAP_assoc"/>
</dbReference>
<keyword evidence="8" id="KW-0479">Metal-binding</keyword>
<dbReference type="PANTHER" id="PTHR12271">
    <property type="entry name" value="POLY A POLYMERASE CID PAP -RELATED"/>
    <property type="match status" value="1"/>
</dbReference>
<dbReference type="FunFam" id="1.10.1410.10:FF:000018">
    <property type="entry name" value="Terminal uridylyltransferase cid1"/>
    <property type="match status" value="1"/>
</dbReference>
<dbReference type="EMBL" id="JACMSC010000007">
    <property type="protein sequence ID" value="KAG6515847.1"/>
    <property type="molecule type" value="Genomic_DNA"/>
</dbReference>
<dbReference type="InterPro" id="IPR054708">
    <property type="entry name" value="MTPAP-like_central"/>
</dbReference>
<evidence type="ECO:0000313" key="14">
    <source>
        <dbReference type="EMBL" id="KAG6515847.1"/>
    </source>
</evidence>
<dbReference type="GO" id="GO:0010628">
    <property type="term" value="P:positive regulation of gene expression"/>
    <property type="evidence" value="ECO:0007669"/>
    <property type="project" value="UniProtKB-ARBA"/>
</dbReference>
<feature type="compositionally biased region" description="Basic residues" evidence="11">
    <location>
        <begin position="381"/>
        <end position="394"/>
    </location>
</feature>
<evidence type="ECO:0000256" key="9">
    <source>
        <dbReference type="ARBA" id="ARBA00022842"/>
    </source>
</evidence>
<evidence type="ECO:0000256" key="2">
    <source>
        <dbReference type="ARBA" id="ARBA00001946"/>
    </source>
</evidence>
<evidence type="ECO:0000259" key="13">
    <source>
        <dbReference type="Pfam" id="PF22600"/>
    </source>
</evidence>
<evidence type="ECO:0000256" key="5">
    <source>
        <dbReference type="ARBA" id="ARBA00012472"/>
    </source>
</evidence>
<feature type="compositionally biased region" description="Pro residues" evidence="11">
    <location>
        <begin position="92"/>
        <end position="109"/>
    </location>
</feature>
<accession>A0A8J5GYT9</accession>
<feature type="domain" description="Poly(A) RNA polymerase mitochondrial-like central palm" evidence="13">
    <location>
        <begin position="411"/>
        <end position="537"/>
    </location>
</feature>
<dbReference type="OrthoDB" id="407432at2759"/>